<dbReference type="NCBIfam" id="TIGR03534">
    <property type="entry name" value="RF_mod_PrmC"/>
    <property type="match status" value="1"/>
</dbReference>
<comment type="catalytic activity">
    <reaction evidence="4 5">
        <text>L-glutaminyl-[peptide chain release factor] + S-adenosyl-L-methionine = N(5)-methyl-L-glutaminyl-[peptide chain release factor] + S-adenosyl-L-homocysteine + H(+)</text>
        <dbReference type="Rhea" id="RHEA:42896"/>
        <dbReference type="Rhea" id="RHEA-COMP:10271"/>
        <dbReference type="Rhea" id="RHEA-COMP:10272"/>
        <dbReference type="ChEBI" id="CHEBI:15378"/>
        <dbReference type="ChEBI" id="CHEBI:30011"/>
        <dbReference type="ChEBI" id="CHEBI:57856"/>
        <dbReference type="ChEBI" id="CHEBI:59789"/>
        <dbReference type="ChEBI" id="CHEBI:61891"/>
        <dbReference type="EC" id="2.1.1.297"/>
    </reaction>
</comment>
<feature type="binding site" evidence="5">
    <location>
        <position position="195"/>
    </location>
    <ligand>
        <name>S-adenosyl-L-methionine</name>
        <dbReference type="ChEBI" id="CHEBI:59789"/>
    </ligand>
</feature>
<feature type="binding site" evidence="5">
    <location>
        <begin position="195"/>
        <end position="198"/>
    </location>
    <ligand>
        <name>substrate</name>
    </ligand>
</feature>
<dbReference type="InterPro" id="IPR002052">
    <property type="entry name" value="DNA_methylase_N6_adenine_CS"/>
</dbReference>
<dbReference type="InterPro" id="IPR050320">
    <property type="entry name" value="N5-glutamine_MTase"/>
</dbReference>
<evidence type="ECO:0000256" key="1">
    <source>
        <dbReference type="ARBA" id="ARBA00022603"/>
    </source>
</evidence>
<dbReference type="InterPro" id="IPR007848">
    <property type="entry name" value="Small_mtfrase_dom"/>
</dbReference>
<dbReference type="RefSeq" id="WP_153572977.1">
    <property type="nucleotide sequence ID" value="NZ_CP045725.1"/>
</dbReference>
<comment type="function">
    <text evidence="5">Methylates the class 1 translation termination release factors RF1/PrfA and RF2/PrfB on the glutamine residue of the universally conserved GGQ motif.</text>
</comment>
<keyword evidence="3 5" id="KW-0949">S-adenosyl-L-methionine</keyword>
<evidence type="ECO:0000256" key="4">
    <source>
        <dbReference type="ARBA" id="ARBA00048391"/>
    </source>
</evidence>
<dbReference type="GO" id="GO:0003676">
    <property type="term" value="F:nucleic acid binding"/>
    <property type="evidence" value="ECO:0007669"/>
    <property type="project" value="InterPro"/>
</dbReference>
<dbReference type="Pfam" id="PF05175">
    <property type="entry name" value="MTS"/>
    <property type="match status" value="1"/>
</dbReference>
<dbReference type="InterPro" id="IPR004556">
    <property type="entry name" value="HemK-like"/>
</dbReference>
<sequence>MNPAEGSSPLRATVLARRGADRLRGRVASPDVDARLLLAHVLGRRPGDLVLVDPPDPDEVDRYEQLLSRRAAGVPLQHLTGEAWFRGIRVAVGPGVFVPRPETESVAGAAIEAARAVVAAGRRPRVVELCAGSGAISAALADEVPGCELVAVEIDPVAAGWARQNLAGSGVEVREGDLVDALPEWDGTVDVVVVNPPYVPLPARATLPREVSGHDPALAVFSGEDGLDAIRAVERTARRLLRAGGLLVCEHDDTHGESAPAIFSGAAWRDVVDHPDLSGRPRYVSATRSSVAG</sequence>
<dbReference type="PANTHER" id="PTHR18895:SF74">
    <property type="entry name" value="MTRF1L RELEASE FACTOR GLUTAMINE METHYLTRANSFERASE"/>
    <property type="match status" value="1"/>
</dbReference>
<keyword evidence="1 5" id="KW-0489">Methyltransferase</keyword>
<evidence type="ECO:0000256" key="5">
    <source>
        <dbReference type="HAMAP-Rule" id="MF_02126"/>
    </source>
</evidence>
<dbReference type="AlphaFoldDB" id="A0A5Q2FCF8"/>
<dbReference type="PROSITE" id="PS00092">
    <property type="entry name" value="N6_MTASE"/>
    <property type="match status" value="1"/>
</dbReference>
<organism evidence="8 9">
    <name type="scientific">Raineyella fluvialis</name>
    <dbReference type="NCBI Taxonomy" id="2662261"/>
    <lineage>
        <taxon>Bacteria</taxon>
        <taxon>Bacillati</taxon>
        <taxon>Actinomycetota</taxon>
        <taxon>Actinomycetes</taxon>
        <taxon>Propionibacteriales</taxon>
        <taxon>Propionibacteriaceae</taxon>
        <taxon>Raineyella</taxon>
    </lineage>
</organism>
<evidence type="ECO:0000259" key="7">
    <source>
        <dbReference type="Pfam" id="PF17827"/>
    </source>
</evidence>
<feature type="binding site" evidence="5">
    <location>
        <position position="153"/>
    </location>
    <ligand>
        <name>S-adenosyl-L-methionine</name>
        <dbReference type="ChEBI" id="CHEBI:59789"/>
    </ligand>
</feature>
<dbReference type="Gene3D" id="1.10.8.10">
    <property type="entry name" value="DNA helicase RuvA subunit, C-terminal domain"/>
    <property type="match status" value="1"/>
</dbReference>
<dbReference type="Proteomes" id="UP000386847">
    <property type="component" value="Chromosome"/>
</dbReference>
<dbReference type="EMBL" id="CP045725">
    <property type="protein sequence ID" value="QGF24448.1"/>
    <property type="molecule type" value="Genomic_DNA"/>
</dbReference>
<dbReference type="CDD" id="cd02440">
    <property type="entry name" value="AdoMet_MTases"/>
    <property type="match status" value="1"/>
</dbReference>
<dbReference type="HAMAP" id="MF_02126">
    <property type="entry name" value="RF_methyltr_PrmC"/>
    <property type="match status" value="1"/>
</dbReference>
<evidence type="ECO:0000256" key="2">
    <source>
        <dbReference type="ARBA" id="ARBA00022679"/>
    </source>
</evidence>
<dbReference type="KEGG" id="rain:Rai3103_13205"/>
<keyword evidence="9" id="KW-1185">Reference proteome</keyword>
<comment type="similarity">
    <text evidence="5">Belongs to the protein N5-glutamine methyltransferase family. PrmC subfamily.</text>
</comment>
<evidence type="ECO:0000259" key="6">
    <source>
        <dbReference type="Pfam" id="PF05175"/>
    </source>
</evidence>
<dbReference type="NCBIfam" id="TIGR00536">
    <property type="entry name" value="hemK_fam"/>
    <property type="match status" value="1"/>
</dbReference>
<dbReference type="InterPro" id="IPR040758">
    <property type="entry name" value="PrmC_N"/>
</dbReference>
<proteinExistence type="inferred from homology"/>
<evidence type="ECO:0000313" key="8">
    <source>
        <dbReference type="EMBL" id="QGF24448.1"/>
    </source>
</evidence>
<name>A0A5Q2FCF8_9ACTN</name>
<evidence type="ECO:0000256" key="3">
    <source>
        <dbReference type="ARBA" id="ARBA00022691"/>
    </source>
</evidence>
<dbReference type="SUPFAM" id="SSF53335">
    <property type="entry name" value="S-adenosyl-L-methionine-dependent methyltransferases"/>
    <property type="match status" value="1"/>
</dbReference>
<feature type="domain" description="Release factor glutamine methyltransferase N-terminal" evidence="7">
    <location>
        <begin position="17"/>
        <end position="81"/>
    </location>
</feature>
<dbReference type="InterPro" id="IPR019874">
    <property type="entry name" value="RF_methyltr_PrmC"/>
</dbReference>
<comment type="caution">
    <text evidence="5">Lacks conserved residue(s) required for the propagation of feature annotation.</text>
</comment>
<dbReference type="InterPro" id="IPR029063">
    <property type="entry name" value="SAM-dependent_MTases_sf"/>
</dbReference>
<dbReference type="EC" id="2.1.1.297" evidence="5"/>
<dbReference type="Pfam" id="PF17827">
    <property type="entry name" value="PrmC_N"/>
    <property type="match status" value="1"/>
</dbReference>
<keyword evidence="2 5" id="KW-0808">Transferase</keyword>
<reference evidence="8 9" key="1">
    <citation type="submission" date="2019-10" db="EMBL/GenBank/DDBJ databases">
        <title>Genomic analysis of Raineyella sp. CBA3103.</title>
        <authorList>
            <person name="Roh S.W."/>
        </authorList>
    </citation>
    <scope>NUCLEOTIDE SEQUENCE [LARGE SCALE GENOMIC DNA]</scope>
    <source>
        <strain evidence="8 9">CBA3103</strain>
    </source>
</reference>
<dbReference type="Gene3D" id="3.40.50.150">
    <property type="entry name" value="Vaccinia Virus protein VP39"/>
    <property type="match status" value="1"/>
</dbReference>
<accession>A0A5Q2FCF8</accession>
<evidence type="ECO:0000313" key="9">
    <source>
        <dbReference type="Proteomes" id="UP000386847"/>
    </source>
</evidence>
<gene>
    <name evidence="5 8" type="primary">prmC</name>
    <name evidence="8" type="ORF">Rai3103_13205</name>
</gene>
<dbReference type="GO" id="GO:0032259">
    <property type="term" value="P:methylation"/>
    <property type="evidence" value="ECO:0007669"/>
    <property type="project" value="UniProtKB-KW"/>
</dbReference>
<dbReference type="GO" id="GO:0102559">
    <property type="term" value="F:peptide chain release factor N(5)-glutamine methyltransferase activity"/>
    <property type="evidence" value="ECO:0007669"/>
    <property type="project" value="UniProtKB-EC"/>
</dbReference>
<dbReference type="PANTHER" id="PTHR18895">
    <property type="entry name" value="HEMK METHYLTRANSFERASE"/>
    <property type="match status" value="1"/>
</dbReference>
<protein>
    <recommendedName>
        <fullName evidence="5">Release factor glutamine methyltransferase</fullName>
        <shortName evidence="5">RF MTase</shortName>
        <ecNumber evidence="5">2.1.1.297</ecNumber>
    </recommendedName>
    <alternativeName>
        <fullName evidence="5">N5-glutamine methyltransferase PrmC</fullName>
    </alternativeName>
    <alternativeName>
        <fullName evidence="5">Protein-(glutamine-N5) MTase PrmC</fullName>
    </alternativeName>
    <alternativeName>
        <fullName evidence="5">Protein-glutamine N-methyltransferase PrmC</fullName>
    </alternativeName>
</protein>
<feature type="domain" description="Methyltransferase small" evidence="6">
    <location>
        <begin position="123"/>
        <end position="198"/>
    </location>
</feature>